<feature type="domain" description="YqaJ viral recombinase" evidence="1">
    <location>
        <begin position="52"/>
        <end position="154"/>
    </location>
</feature>
<dbReference type="Pfam" id="PF09588">
    <property type="entry name" value="YqaJ"/>
    <property type="match status" value="1"/>
</dbReference>
<protein>
    <recommendedName>
        <fullName evidence="1">YqaJ viral recombinase domain-containing protein</fullName>
    </recommendedName>
</protein>
<dbReference type="InterPro" id="IPR019080">
    <property type="entry name" value="YqaJ_viral_recombinase"/>
</dbReference>
<accession>A0AAD9QYY3</accession>
<dbReference type="Proteomes" id="UP001249851">
    <property type="component" value="Unassembled WGS sequence"/>
</dbReference>
<proteinExistence type="predicted"/>
<organism evidence="2 3">
    <name type="scientific">Acropora cervicornis</name>
    <name type="common">Staghorn coral</name>
    <dbReference type="NCBI Taxonomy" id="6130"/>
    <lineage>
        <taxon>Eukaryota</taxon>
        <taxon>Metazoa</taxon>
        <taxon>Cnidaria</taxon>
        <taxon>Anthozoa</taxon>
        <taxon>Hexacorallia</taxon>
        <taxon>Scleractinia</taxon>
        <taxon>Astrocoeniina</taxon>
        <taxon>Acroporidae</taxon>
        <taxon>Acropora</taxon>
    </lineage>
</organism>
<keyword evidence="3" id="KW-1185">Reference proteome</keyword>
<dbReference type="PANTHER" id="PTHR47526:SF3">
    <property type="entry name" value="PHD-TYPE DOMAIN-CONTAINING PROTEIN"/>
    <property type="match status" value="1"/>
</dbReference>
<reference evidence="2" key="2">
    <citation type="journal article" date="2023" name="Science">
        <title>Genomic signatures of disease resistance in endangered staghorn corals.</title>
        <authorList>
            <person name="Vollmer S.V."/>
            <person name="Selwyn J.D."/>
            <person name="Despard B.A."/>
            <person name="Roesel C.L."/>
        </authorList>
    </citation>
    <scope>NUCLEOTIDE SEQUENCE</scope>
    <source>
        <strain evidence="2">K2</strain>
    </source>
</reference>
<reference evidence="2" key="1">
    <citation type="journal article" date="2023" name="G3 (Bethesda)">
        <title>Whole genome assembly and annotation of the endangered Caribbean coral Acropora cervicornis.</title>
        <authorList>
            <person name="Selwyn J.D."/>
            <person name="Vollmer S.V."/>
        </authorList>
    </citation>
    <scope>NUCLEOTIDE SEQUENCE</scope>
    <source>
        <strain evidence="2">K2</strain>
    </source>
</reference>
<sequence length="202" mass="23172">MNAKLLEILRNDPKTPAEKIVQLLSFSDTEREQVERTTVKQWRCEMCYLHKAGFITASKCKRVFTHQETLDKNPAENARNLVEEIGLVKSCPPPIQEEREPRNAREWGLLHEKSARKAYQRVASHTHHKLKLIPKGFLISPSKPFLGASVDNVHYFSFIIDGCKFTSIAQTVTTELTYGLHERGITPLRKLNNLSCLIMRSM</sequence>
<dbReference type="EMBL" id="JARQWQ010000009">
    <property type="protein sequence ID" value="KAK2569665.1"/>
    <property type="molecule type" value="Genomic_DNA"/>
</dbReference>
<dbReference type="SUPFAM" id="SSF52980">
    <property type="entry name" value="Restriction endonuclease-like"/>
    <property type="match status" value="1"/>
</dbReference>
<evidence type="ECO:0000313" key="3">
    <source>
        <dbReference type="Proteomes" id="UP001249851"/>
    </source>
</evidence>
<dbReference type="AlphaFoldDB" id="A0AAD9QYY3"/>
<comment type="caution">
    <text evidence="2">The sequence shown here is derived from an EMBL/GenBank/DDBJ whole genome shotgun (WGS) entry which is preliminary data.</text>
</comment>
<evidence type="ECO:0000259" key="1">
    <source>
        <dbReference type="Pfam" id="PF09588"/>
    </source>
</evidence>
<dbReference type="InterPro" id="IPR011604">
    <property type="entry name" value="PDDEXK-like_dom_sf"/>
</dbReference>
<dbReference type="PANTHER" id="PTHR47526">
    <property type="entry name" value="ATP-DEPENDENT DNA HELICASE"/>
    <property type="match status" value="1"/>
</dbReference>
<dbReference type="Gene3D" id="3.90.320.10">
    <property type="match status" value="1"/>
</dbReference>
<evidence type="ECO:0000313" key="2">
    <source>
        <dbReference type="EMBL" id="KAK2569665.1"/>
    </source>
</evidence>
<dbReference type="GO" id="GO:0006281">
    <property type="term" value="P:DNA repair"/>
    <property type="evidence" value="ECO:0007669"/>
    <property type="project" value="UniProtKB-ARBA"/>
</dbReference>
<gene>
    <name evidence="2" type="ORF">P5673_005497</name>
</gene>
<dbReference type="InterPro" id="IPR011335">
    <property type="entry name" value="Restrct_endonuc-II-like"/>
</dbReference>
<name>A0AAD9QYY3_ACRCE</name>